<keyword evidence="2" id="KW-0378">Hydrolase</keyword>
<keyword evidence="7" id="KW-1185">Reference proteome</keyword>
<comment type="similarity">
    <text evidence="4">Belongs to the helicase family. DinG subfamily.</text>
</comment>
<dbReference type="InterPro" id="IPR045028">
    <property type="entry name" value="DinG/Rad3-like"/>
</dbReference>
<protein>
    <submittedName>
        <fullName evidence="6">ATP-dependent DNA helicase</fullName>
    </submittedName>
</protein>
<dbReference type="PANTHER" id="PTHR11472:SF34">
    <property type="entry name" value="REGULATOR OF TELOMERE ELONGATION HELICASE 1"/>
    <property type="match status" value="1"/>
</dbReference>
<keyword evidence="3" id="KW-0067">ATP-binding</keyword>
<comment type="caution">
    <text evidence="6">The sequence shown here is derived from an EMBL/GenBank/DDBJ whole genome shotgun (WGS) entry which is preliminary data.</text>
</comment>
<keyword evidence="6" id="KW-0347">Helicase</keyword>
<dbReference type="PANTHER" id="PTHR11472">
    <property type="entry name" value="DNA REPAIR DEAD HELICASE RAD3/XP-D SUBFAMILY MEMBER"/>
    <property type="match status" value="1"/>
</dbReference>
<dbReference type="InterPro" id="IPR006555">
    <property type="entry name" value="ATP-dep_Helicase_C"/>
</dbReference>
<evidence type="ECO:0000256" key="4">
    <source>
        <dbReference type="ARBA" id="ARBA00038058"/>
    </source>
</evidence>
<organism evidence="6 7">
    <name type="scientific">Shewanella electrica</name>
    <dbReference type="NCBI Taxonomy" id="515560"/>
    <lineage>
        <taxon>Bacteria</taxon>
        <taxon>Pseudomonadati</taxon>
        <taxon>Pseudomonadota</taxon>
        <taxon>Gammaproteobacteria</taxon>
        <taxon>Alteromonadales</taxon>
        <taxon>Shewanellaceae</taxon>
        <taxon>Shewanella</taxon>
    </lineage>
</organism>
<evidence type="ECO:0000256" key="1">
    <source>
        <dbReference type="ARBA" id="ARBA00022741"/>
    </source>
</evidence>
<evidence type="ECO:0000313" key="6">
    <source>
        <dbReference type="EMBL" id="MCS4556945.1"/>
    </source>
</evidence>
<evidence type="ECO:0000259" key="5">
    <source>
        <dbReference type="PROSITE" id="PS51193"/>
    </source>
</evidence>
<evidence type="ECO:0000256" key="3">
    <source>
        <dbReference type="ARBA" id="ARBA00022840"/>
    </source>
</evidence>
<dbReference type="GO" id="GO:0004386">
    <property type="term" value="F:helicase activity"/>
    <property type="evidence" value="ECO:0007669"/>
    <property type="project" value="UniProtKB-KW"/>
</dbReference>
<reference evidence="7" key="1">
    <citation type="submission" date="2023-07" db="EMBL/GenBank/DDBJ databases">
        <title>Shewanella mangrovi sp. nov., an acetaldehyde- degrading bacterium isolated from mangrove sediment.</title>
        <authorList>
            <person name="Liu Y."/>
        </authorList>
    </citation>
    <scope>NUCLEOTIDE SEQUENCE [LARGE SCALE GENOMIC DNA]</scope>
    <source>
        <strain evidence="7">C32</strain>
    </source>
</reference>
<dbReference type="RefSeq" id="WP_238896350.1">
    <property type="nucleotide sequence ID" value="NZ_JAKOGG010000006.1"/>
</dbReference>
<dbReference type="PROSITE" id="PS51193">
    <property type="entry name" value="HELICASE_ATP_BIND_2"/>
    <property type="match status" value="1"/>
</dbReference>
<keyword evidence="1" id="KW-0547">Nucleotide-binding</keyword>
<dbReference type="EMBL" id="JAKOGG010000006">
    <property type="protein sequence ID" value="MCS4556945.1"/>
    <property type="molecule type" value="Genomic_DNA"/>
</dbReference>
<dbReference type="SUPFAM" id="SSF52540">
    <property type="entry name" value="P-loop containing nucleoside triphosphate hydrolases"/>
    <property type="match status" value="1"/>
</dbReference>
<accession>A0ABT2FKT3</accession>
<evidence type="ECO:0000313" key="7">
    <source>
        <dbReference type="Proteomes" id="UP001201549"/>
    </source>
</evidence>
<dbReference type="Proteomes" id="UP001201549">
    <property type="component" value="Unassembled WGS sequence"/>
</dbReference>
<dbReference type="Pfam" id="PF13307">
    <property type="entry name" value="Helicase_C_2"/>
    <property type="match status" value="1"/>
</dbReference>
<feature type="domain" description="Helicase ATP-binding" evidence="5">
    <location>
        <begin position="28"/>
        <end position="293"/>
    </location>
</feature>
<name>A0ABT2FKT3_9GAMM</name>
<dbReference type="SMART" id="SM00491">
    <property type="entry name" value="HELICc2"/>
    <property type="match status" value="1"/>
</dbReference>
<dbReference type="Gene3D" id="3.40.50.300">
    <property type="entry name" value="P-loop containing nucleotide triphosphate hydrolases"/>
    <property type="match status" value="2"/>
</dbReference>
<dbReference type="InterPro" id="IPR027417">
    <property type="entry name" value="P-loop_NTPase"/>
</dbReference>
<gene>
    <name evidence="6" type="ORF">L9G74_10870</name>
</gene>
<evidence type="ECO:0000256" key="2">
    <source>
        <dbReference type="ARBA" id="ARBA00022801"/>
    </source>
</evidence>
<sequence>MLPRCIWPEFFINRLQQEVARIFADNGALASGVRGYKIRHEQVTMSQAVAGLLSDKQTSKPLVLEAGTGVGKTFAYLVPALLSGQQVIISTGSKNLQEQLFYKDIPALLELLQISPKVALLKGRNNYLCQLRLEQQLNGAQSLDERVLDDLLRIQLWSASTTDGDLGTIASVSEQSHALPLVASTKDSCTGKRCPHYDACFTRKARLKTLDAKLIVVNHHLFFADWVLKDTGFAELLPDADALVFDEAHQLPDIAVSYFGQQLSLNSLYRMLERMEKLYEAEFRDTPQLGELIRRLMTRLRDWGMSLTNRDLQDWRMVLADKTLASQSWQMLDEFHSLERVLLGNVGRHDDLDDYFEKWQELTGKFNQFLACDNPQAAYTIEPSKDLPLLRMAPIDVTKECQALFNADKKWVFTSATLQVNRSLAHFSKGLGLKACDELILDSPFNYQQNALFCVPRQLGDVRSNSDYQFTRWLEICMQAINAAKGRTFILFTSHRMLEKTARALQGRCHYPLLVQGTASKQSLLKKFRQLGNAVLLGTGSFWEGVDVRGKLLSCVIIDKLPFVSPDDNLYRARANALSQRGGDPFRDISLPQAVIALKQGFGRLIRDEQDAGVLILCDNRIVNRDYGAAFLNSLPPMARTREMARVVHFLEQIK</sequence>
<dbReference type="InterPro" id="IPR014013">
    <property type="entry name" value="Helic_SF1/SF2_ATP-bd_DinG/Rad3"/>
</dbReference>
<proteinExistence type="inferred from homology"/>